<proteinExistence type="predicted"/>
<evidence type="ECO:0000313" key="3">
    <source>
        <dbReference type="EMBL" id="KAK3592788.1"/>
    </source>
</evidence>
<evidence type="ECO:0000313" key="4">
    <source>
        <dbReference type="Proteomes" id="UP001195483"/>
    </source>
</evidence>
<comment type="caution">
    <text evidence="3">The sequence shown here is derived from an EMBL/GenBank/DDBJ whole genome shotgun (WGS) entry which is preliminary data.</text>
</comment>
<feature type="region of interest" description="Disordered" evidence="1">
    <location>
        <begin position="256"/>
        <end position="408"/>
    </location>
</feature>
<feature type="compositionally biased region" description="Basic and acidic residues" evidence="1">
    <location>
        <begin position="393"/>
        <end position="408"/>
    </location>
</feature>
<evidence type="ECO:0000256" key="2">
    <source>
        <dbReference type="SAM" id="SignalP"/>
    </source>
</evidence>
<feature type="compositionally biased region" description="Low complexity" evidence="1">
    <location>
        <begin position="296"/>
        <end position="322"/>
    </location>
</feature>
<reference evidence="3" key="3">
    <citation type="submission" date="2023-05" db="EMBL/GenBank/DDBJ databases">
        <authorList>
            <person name="Smith C.H."/>
        </authorList>
    </citation>
    <scope>NUCLEOTIDE SEQUENCE</scope>
    <source>
        <strain evidence="3">CHS0354</strain>
        <tissue evidence="3">Mantle</tissue>
    </source>
</reference>
<feature type="chain" id="PRO_5042048054" evidence="2">
    <location>
        <begin position="22"/>
        <end position="468"/>
    </location>
</feature>
<organism evidence="3 4">
    <name type="scientific">Potamilus streckersoni</name>
    <dbReference type="NCBI Taxonomy" id="2493646"/>
    <lineage>
        <taxon>Eukaryota</taxon>
        <taxon>Metazoa</taxon>
        <taxon>Spiralia</taxon>
        <taxon>Lophotrochozoa</taxon>
        <taxon>Mollusca</taxon>
        <taxon>Bivalvia</taxon>
        <taxon>Autobranchia</taxon>
        <taxon>Heteroconchia</taxon>
        <taxon>Palaeoheterodonta</taxon>
        <taxon>Unionida</taxon>
        <taxon>Unionoidea</taxon>
        <taxon>Unionidae</taxon>
        <taxon>Ambleminae</taxon>
        <taxon>Lampsilini</taxon>
        <taxon>Potamilus</taxon>
    </lineage>
</organism>
<feature type="compositionally biased region" description="Basic and acidic residues" evidence="1">
    <location>
        <begin position="269"/>
        <end position="284"/>
    </location>
</feature>
<keyword evidence="2" id="KW-0732">Signal</keyword>
<feature type="compositionally biased region" description="Basic and acidic residues" evidence="1">
    <location>
        <begin position="365"/>
        <end position="384"/>
    </location>
</feature>
<reference evidence="3" key="1">
    <citation type="journal article" date="2021" name="Genome Biol. Evol.">
        <title>A High-Quality Reference Genome for a Parasitic Bivalve with Doubly Uniparental Inheritance (Bivalvia: Unionida).</title>
        <authorList>
            <person name="Smith C.H."/>
        </authorList>
    </citation>
    <scope>NUCLEOTIDE SEQUENCE</scope>
    <source>
        <strain evidence="3">CHS0354</strain>
    </source>
</reference>
<feature type="signal peptide" evidence="2">
    <location>
        <begin position="1"/>
        <end position="21"/>
    </location>
</feature>
<keyword evidence="4" id="KW-1185">Reference proteome</keyword>
<sequence length="468" mass="53323">MKLELLFVSIGMFLTLKYTNGQQHIQSSGIIGRFAGGSLRSSGGSSFGGQRVNSTARSSSTVGQVGLSGSLGGQSGFDPSLTSLVGWAPFGGVFGGGFGGGGVISTNVRNINEVWGRGNFNNGIELGGARTDGSDIFDSGFAGRFRQFDNTVNSGLAARFRQIYNVQGLPGASAFRRSGGSFTDTGPYYNHKVNYGYQTNDDYDTKYASDYKKGHGEKGYDNYYGYDDKKGYEKKGYSDYNYDIKEYDHQKGKYDYKEDGRYYDGNIGNDRKEYDYKGTGKDGHNSYYQGNNRYQNKGYSNYHNGYNKNGYNNKEYDNNNPYRESDKKGYSGSGYHGNDGYRRDGQGDNDRWHQDKNGYSSHHRYRDERGQEYDEYRDNRYHAHEHSRRGRHDNHDDRQHRDNSGYYKKQYDSYRHEPRYYGAGTKTYEDHGHNNASNDYRFKGQYLYGIFRDRSQGFRYGPNSGNRY</sequence>
<dbReference type="EMBL" id="JAEAOA010000264">
    <property type="protein sequence ID" value="KAK3592788.1"/>
    <property type="molecule type" value="Genomic_DNA"/>
</dbReference>
<feature type="compositionally biased region" description="Basic and acidic residues" evidence="1">
    <location>
        <begin position="339"/>
        <end position="356"/>
    </location>
</feature>
<dbReference type="Proteomes" id="UP001195483">
    <property type="component" value="Unassembled WGS sequence"/>
</dbReference>
<protein>
    <submittedName>
        <fullName evidence="3">Uncharacterized protein</fullName>
    </submittedName>
</protein>
<gene>
    <name evidence="3" type="ORF">CHS0354_003232</name>
</gene>
<evidence type="ECO:0000256" key="1">
    <source>
        <dbReference type="SAM" id="MobiDB-lite"/>
    </source>
</evidence>
<dbReference type="AlphaFoldDB" id="A0AAE0SJ95"/>
<reference evidence="3" key="2">
    <citation type="journal article" date="2021" name="Genome Biol. Evol.">
        <title>Developing a high-quality reference genome for a parasitic bivalve with doubly uniparental inheritance (Bivalvia: Unionida).</title>
        <authorList>
            <person name="Smith C.H."/>
        </authorList>
    </citation>
    <scope>NUCLEOTIDE SEQUENCE</scope>
    <source>
        <strain evidence="3">CHS0354</strain>
        <tissue evidence="3">Mantle</tissue>
    </source>
</reference>
<name>A0AAE0SJ95_9BIVA</name>
<feature type="compositionally biased region" description="Polar residues" evidence="1">
    <location>
        <begin position="286"/>
        <end position="295"/>
    </location>
</feature>
<accession>A0AAE0SJ95</accession>